<organism evidence="1 2">
    <name type="scientific">Paramecium sonneborni</name>
    <dbReference type="NCBI Taxonomy" id="65129"/>
    <lineage>
        <taxon>Eukaryota</taxon>
        <taxon>Sar</taxon>
        <taxon>Alveolata</taxon>
        <taxon>Ciliophora</taxon>
        <taxon>Intramacronucleata</taxon>
        <taxon>Oligohymenophorea</taxon>
        <taxon>Peniculida</taxon>
        <taxon>Parameciidae</taxon>
        <taxon>Paramecium</taxon>
    </lineage>
</organism>
<dbReference type="Proteomes" id="UP000692954">
    <property type="component" value="Unassembled WGS sequence"/>
</dbReference>
<dbReference type="AlphaFoldDB" id="A0A8S1P9M2"/>
<sequence>MEQKQEQLMEVFQMFQFQLKQMKFFQVQNPLGLIL</sequence>
<evidence type="ECO:0000313" key="2">
    <source>
        <dbReference type="Proteomes" id="UP000692954"/>
    </source>
</evidence>
<protein>
    <submittedName>
        <fullName evidence="1">Uncharacterized protein</fullName>
    </submittedName>
</protein>
<evidence type="ECO:0000313" key="1">
    <source>
        <dbReference type="EMBL" id="CAD8099927.1"/>
    </source>
</evidence>
<keyword evidence="2" id="KW-1185">Reference proteome</keyword>
<gene>
    <name evidence="1" type="ORF">PSON_ATCC_30995.1.T0720279</name>
</gene>
<reference evidence="1" key="1">
    <citation type="submission" date="2021-01" db="EMBL/GenBank/DDBJ databases">
        <authorList>
            <consortium name="Genoscope - CEA"/>
            <person name="William W."/>
        </authorList>
    </citation>
    <scope>NUCLEOTIDE SEQUENCE</scope>
</reference>
<dbReference type="EMBL" id="CAJJDN010000072">
    <property type="protein sequence ID" value="CAD8099927.1"/>
    <property type="molecule type" value="Genomic_DNA"/>
</dbReference>
<comment type="caution">
    <text evidence="1">The sequence shown here is derived from an EMBL/GenBank/DDBJ whole genome shotgun (WGS) entry which is preliminary data.</text>
</comment>
<name>A0A8S1P9M2_9CILI</name>
<proteinExistence type="predicted"/>
<accession>A0A8S1P9M2</accession>